<sequence>MTALKQYERLEASGLWRPGPDDQRREVIVSIGNATLTITDLNDRPLTHWSLAAVDRQNPGEFPAIYNPDGDPGETLEMEEAETAMIEAVETLRSAIDRARPRPGRLRWASVLATIALVAAVLFLWLPGALLKHTVAVVPDIQRIAIGRALLGRIERVTGPICTSQSSDAILTRLSDRTGVRQVAVMSSGIATSLNLPGGIILLNRSLIEDHEDPAVAAGAILVERARAGQLDPLAELLTYGGPVTTFRLLTTGKLPRQTLDHFAESLLSAPRPVVPDDVLLATFAQSAIASTPYAYATDITGETVLGLIEADPMAGRKLEPVLSDRDWVQLQSICDN</sequence>
<evidence type="ECO:0000313" key="2">
    <source>
        <dbReference type="EMBL" id="WZK87993.1"/>
    </source>
</evidence>
<keyword evidence="1" id="KW-1133">Transmembrane helix</keyword>
<gene>
    <name evidence="2" type="ORF">QEZ52_15470</name>
</gene>
<evidence type="ECO:0000313" key="3">
    <source>
        <dbReference type="Proteomes" id="UP001623232"/>
    </source>
</evidence>
<organism evidence="2 3">
    <name type="scientific">Aliisedimentitalea scapharcae</name>
    <dbReference type="NCBI Taxonomy" id="1524259"/>
    <lineage>
        <taxon>Bacteria</taxon>
        <taxon>Pseudomonadati</taxon>
        <taxon>Pseudomonadota</taxon>
        <taxon>Alphaproteobacteria</taxon>
        <taxon>Rhodobacterales</taxon>
        <taxon>Roseobacteraceae</taxon>
        <taxon>Aliisedimentitalea</taxon>
    </lineage>
</organism>
<accession>A0ABZ2XQ49</accession>
<dbReference type="RefSeq" id="WP_406645340.1">
    <property type="nucleotide sequence ID" value="NZ_CP123584.1"/>
</dbReference>
<dbReference type="EMBL" id="CP123584">
    <property type="protein sequence ID" value="WZK87993.1"/>
    <property type="molecule type" value="Genomic_DNA"/>
</dbReference>
<reference evidence="2 3" key="1">
    <citation type="submission" date="2023-04" db="EMBL/GenBank/DDBJ databases">
        <title>Complete genome sequence of Alisedimentitalea scapharcae.</title>
        <authorList>
            <person name="Rong J.-C."/>
            <person name="Yi M.-L."/>
            <person name="Zhao Q."/>
        </authorList>
    </citation>
    <scope>NUCLEOTIDE SEQUENCE [LARGE SCALE GENOMIC DNA]</scope>
    <source>
        <strain evidence="2 3">KCTC 42119</strain>
    </source>
</reference>
<keyword evidence="1" id="KW-0812">Transmembrane</keyword>
<evidence type="ECO:0000256" key="1">
    <source>
        <dbReference type="SAM" id="Phobius"/>
    </source>
</evidence>
<keyword evidence="3" id="KW-1185">Reference proteome</keyword>
<name>A0ABZ2XQ49_9RHOB</name>
<proteinExistence type="predicted"/>
<feature type="transmembrane region" description="Helical" evidence="1">
    <location>
        <begin position="108"/>
        <end position="126"/>
    </location>
</feature>
<protein>
    <submittedName>
        <fullName evidence="2">Uncharacterized protein</fullName>
    </submittedName>
</protein>
<keyword evidence="1" id="KW-0472">Membrane</keyword>
<dbReference type="Proteomes" id="UP001623232">
    <property type="component" value="Chromosome"/>
</dbReference>